<dbReference type="InterPro" id="IPR000515">
    <property type="entry name" value="MetI-like"/>
</dbReference>
<comment type="caution">
    <text evidence="9">The sequence shown here is derived from an EMBL/GenBank/DDBJ whole genome shotgun (WGS) entry which is preliminary data.</text>
</comment>
<dbReference type="RefSeq" id="WP_008330026.1">
    <property type="nucleotide sequence ID" value="NZ_CH902578.1"/>
</dbReference>
<keyword evidence="2 7" id="KW-0813">Transport</keyword>
<evidence type="ECO:0000313" key="9">
    <source>
        <dbReference type="EMBL" id="EAQ12826.1"/>
    </source>
</evidence>
<feature type="transmembrane region" description="Helical" evidence="7">
    <location>
        <begin position="136"/>
        <end position="158"/>
    </location>
</feature>
<organism evidence="9 10">
    <name type="scientific">Maritimibacter alkaliphilus HTCC2654</name>
    <dbReference type="NCBI Taxonomy" id="314271"/>
    <lineage>
        <taxon>Bacteria</taxon>
        <taxon>Pseudomonadati</taxon>
        <taxon>Pseudomonadota</taxon>
        <taxon>Alphaproteobacteria</taxon>
        <taxon>Rhodobacterales</taxon>
        <taxon>Roseobacteraceae</taxon>
        <taxon>Maritimibacter</taxon>
    </lineage>
</organism>
<keyword evidence="6 7" id="KW-0472">Membrane</keyword>
<evidence type="ECO:0000259" key="8">
    <source>
        <dbReference type="PROSITE" id="PS50928"/>
    </source>
</evidence>
<feature type="transmembrane region" description="Helical" evidence="7">
    <location>
        <begin position="12"/>
        <end position="32"/>
    </location>
</feature>
<dbReference type="Pfam" id="PF19300">
    <property type="entry name" value="BPD_transp_1_N"/>
    <property type="match status" value="1"/>
</dbReference>
<dbReference type="Gene3D" id="1.10.3720.10">
    <property type="entry name" value="MetI-like"/>
    <property type="match status" value="1"/>
</dbReference>
<name>A3VG50_9RHOB</name>
<dbReference type="HOGENOM" id="CLU_036879_0_3_5"/>
<sequence>MRVAAYVLKRLLLLIPVLIGVSLIAFFLIRLLPGDPVLLIVPETATEADIAAARERLGLDQPILTQYLSYVGGALTGDFGTSITTNRSISADLAQRIPLTLELLIYSMAVALVLAVIGGVAAARHWHKLPDKVLRFAALFGNSVPEFWLGLMLILLFYQGLHVAPPPSGRVDMDLAVPTHTGFILIDTLIAGNGKAFLSALHHLMLPVATLAITVTAPLLRSVRASALEVLASDNYRCAAAHGLAPRVLRQRYLMRQTLTRLPALSAIVFGNLLGGSVLIEYVFSWQGLGQWALRGMQVRDYPVIQAFVLVAATTYVLIFLLADVIQAALDPRVKM</sequence>
<feature type="transmembrane region" description="Helical" evidence="7">
    <location>
        <begin position="304"/>
        <end position="326"/>
    </location>
</feature>
<dbReference type="CDD" id="cd06261">
    <property type="entry name" value="TM_PBP2"/>
    <property type="match status" value="1"/>
</dbReference>
<gene>
    <name evidence="9" type="ORF">RB2654_06939</name>
</gene>
<dbReference type="Proteomes" id="UP000002931">
    <property type="component" value="Unassembled WGS sequence"/>
</dbReference>
<feature type="transmembrane region" description="Helical" evidence="7">
    <location>
        <begin position="262"/>
        <end position="284"/>
    </location>
</feature>
<evidence type="ECO:0000256" key="6">
    <source>
        <dbReference type="ARBA" id="ARBA00023136"/>
    </source>
</evidence>
<feature type="domain" description="ABC transmembrane type-1" evidence="8">
    <location>
        <begin position="97"/>
        <end position="323"/>
    </location>
</feature>
<dbReference type="AlphaFoldDB" id="A3VG50"/>
<accession>A3VG50</accession>
<keyword evidence="3" id="KW-1003">Cell membrane</keyword>
<evidence type="ECO:0000256" key="4">
    <source>
        <dbReference type="ARBA" id="ARBA00022692"/>
    </source>
</evidence>
<dbReference type="PANTHER" id="PTHR43163">
    <property type="entry name" value="DIPEPTIDE TRANSPORT SYSTEM PERMEASE PROTEIN DPPB-RELATED"/>
    <property type="match status" value="1"/>
</dbReference>
<dbReference type="GO" id="GO:0055085">
    <property type="term" value="P:transmembrane transport"/>
    <property type="evidence" value="ECO:0007669"/>
    <property type="project" value="InterPro"/>
</dbReference>
<dbReference type="Pfam" id="PF00528">
    <property type="entry name" value="BPD_transp_1"/>
    <property type="match status" value="1"/>
</dbReference>
<evidence type="ECO:0000256" key="3">
    <source>
        <dbReference type="ARBA" id="ARBA00022475"/>
    </source>
</evidence>
<keyword evidence="10" id="KW-1185">Reference proteome</keyword>
<dbReference type="EMBL" id="AAMT01000007">
    <property type="protein sequence ID" value="EAQ12826.1"/>
    <property type="molecule type" value="Genomic_DNA"/>
</dbReference>
<dbReference type="OrthoDB" id="9807402at2"/>
<dbReference type="GO" id="GO:0005886">
    <property type="term" value="C:plasma membrane"/>
    <property type="evidence" value="ECO:0007669"/>
    <property type="project" value="UniProtKB-SubCell"/>
</dbReference>
<dbReference type="STRING" id="314271.RB2654_06939"/>
<proteinExistence type="inferred from homology"/>
<evidence type="ECO:0000256" key="1">
    <source>
        <dbReference type="ARBA" id="ARBA00004651"/>
    </source>
</evidence>
<dbReference type="eggNOG" id="COG0601">
    <property type="taxonomic scope" value="Bacteria"/>
</dbReference>
<keyword evidence="4 7" id="KW-0812">Transmembrane</keyword>
<evidence type="ECO:0000256" key="5">
    <source>
        <dbReference type="ARBA" id="ARBA00022989"/>
    </source>
</evidence>
<keyword evidence="5 7" id="KW-1133">Transmembrane helix</keyword>
<dbReference type="PROSITE" id="PS50928">
    <property type="entry name" value="ABC_TM1"/>
    <property type="match status" value="1"/>
</dbReference>
<evidence type="ECO:0000256" key="7">
    <source>
        <dbReference type="RuleBase" id="RU363032"/>
    </source>
</evidence>
<dbReference type="PANTHER" id="PTHR43163:SF6">
    <property type="entry name" value="DIPEPTIDE TRANSPORT SYSTEM PERMEASE PROTEIN DPPB-RELATED"/>
    <property type="match status" value="1"/>
</dbReference>
<feature type="transmembrane region" description="Helical" evidence="7">
    <location>
        <begin position="103"/>
        <end position="124"/>
    </location>
</feature>
<feature type="transmembrane region" description="Helical" evidence="7">
    <location>
        <begin position="200"/>
        <end position="220"/>
    </location>
</feature>
<dbReference type="InterPro" id="IPR035906">
    <property type="entry name" value="MetI-like_sf"/>
</dbReference>
<reference evidence="9 10" key="1">
    <citation type="journal article" date="2010" name="J. Bacteriol.">
        <title>Genome sequences of Pelagibaca bermudensis HTCC2601T and Maritimibacter alkaliphilus HTCC2654T, the type strains of two marine Roseobacter genera.</title>
        <authorList>
            <person name="Thrash J.C."/>
            <person name="Cho J.C."/>
            <person name="Ferriera S."/>
            <person name="Johnson J."/>
            <person name="Vergin K.L."/>
            <person name="Giovannoni S.J."/>
        </authorList>
    </citation>
    <scope>NUCLEOTIDE SEQUENCE [LARGE SCALE GENOMIC DNA]</scope>
    <source>
        <strain evidence="9 10">HTCC2654</strain>
    </source>
</reference>
<evidence type="ECO:0000313" key="10">
    <source>
        <dbReference type="Proteomes" id="UP000002931"/>
    </source>
</evidence>
<dbReference type="SUPFAM" id="SSF161098">
    <property type="entry name" value="MetI-like"/>
    <property type="match status" value="1"/>
</dbReference>
<comment type="subcellular location">
    <subcellularLocation>
        <location evidence="1 7">Cell membrane</location>
        <topology evidence="1 7">Multi-pass membrane protein</topology>
    </subcellularLocation>
</comment>
<evidence type="ECO:0000256" key="2">
    <source>
        <dbReference type="ARBA" id="ARBA00022448"/>
    </source>
</evidence>
<dbReference type="InterPro" id="IPR045621">
    <property type="entry name" value="BPD_transp_1_N"/>
</dbReference>
<comment type="similarity">
    <text evidence="7">Belongs to the binding-protein-dependent transport system permease family.</text>
</comment>
<protein>
    <submittedName>
        <fullName evidence="9">Dipeptide transport system permease protein dppB</fullName>
    </submittedName>
</protein>